<feature type="transmembrane region" description="Helical" evidence="4">
    <location>
        <begin position="7"/>
        <end position="27"/>
    </location>
</feature>
<evidence type="ECO:0000256" key="1">
    <source>
        <dbReference type="ARBA" id="ARBA00022676"/>
    </source>
</evidence>
<organism evidence="6 7">
    <name type="scientific">Adhaeribacter pallidiroseus</name>
    <dbReference type="NCBI Taxonomy" id="2072847"/>
    <lineage>
        <taxon>Bacteria</taxon>
        <taxon>Pseudomonadati</taxon>
        <taxon>Bacteroidota</taxon>
        <taxon>Cytophagia</taxon>
        <taxon>Cytophagales</taxon>
        <taxon>Hymenobacteraceae</taxon>
        <taxon>Adhaeribacter</taxon>
    </lineage>
</organism>
<keyword evidence="4" id="KW-1133">Transmembrane helix</keyword>
<dbReference type="PANTHER" id="PTHR20961">
    <property type="entry name" value="GLYCOSYLTRANSFERASE"/>
    <property type="match status" value="1"/>
</dbReference>
<evidence type="ECO:0000259" key="5">
    <source>
        <dbReference type="Pfam" id="PF04577"/>
    </source>
</evidence>
<accession>A0A369QMY5</accession>
<keyword evidence="1 6" id="KW-0328">Glycosyltransferase</keyword>
<dbReference type="GO" id="GO:0097363">
    <property type="term" value="F:protein O-acetylglucosaminyltransferase activity"/>
    <property type="evidence" value="ECO:0007669"/>
    <property type="project" value="UniProtKB-EC"/>
</dbReference>
<feature type="domain" description="Glycosyltransferase 61 catalytic" evidence="5">
    <location>
        <begin position="139"/>
        <end position="308"/>
    </location>
</feature>
<comment type="caution">
    <text evidence="6">The sequence shown here is derived from an EMBL/GenBank/DDBJ whole genome shotgun (WGS) entry which is preliminary data.</text>
</comment>
<gene>
    <name evidence="6" type="primary">eogT</name>
    <name evidence="6" type="ORF">AHMF7616_04745</name>
</gene>
<evidence type="ECO:0000313" key="6">
    <source>
        <dbReference type="EMBL" id="RDC66114.1"/>
    </source>
</evidence>
<sequence length="375" mass="43395">MKYYKTIFLRLIYFFVGTVARILPYWIKARSIQILPSLRNYPLTPPVNINNLPKSFAQNFATIINIPERHIYLLKNVNVLGAGVIFKNLRIFIPSLSWLQDFQSFRQGHILVKQWNKCVSKVESEPVALVYDYWASVNYFHWMVDSLPRLLLIKNVYPNCLLLVPAELPEYIRKTTLLFGFDRLLLLKRFDSYKIKKLVFPELTAPLSFQDPNLINKVRSIILTKLNLVSKKPVKRIYVSRSHQSVRQIINEKILISTLKKHAFEIIFFEELTFEEQIALMLDTAIIVSVHGANLTNIMFMSPGSVVVELMNKNFNNPSYFSLSAVLSLPYYCIPCDLANPLIDSQDYVLNNNAALIIDIKEVENTLITALKDIF</sequence>
<dbReference type="AlphaFoldDB" id="A0A369QMY5"/>
<dbReference type="OrthoDB" id="1156086at2"/>
<evidence type="ECO:0000313" key="7">
    <source>
        <dbReference type="Proteomes" id="UP000253919"/>
    </source>
</evidence>
<dbReference type="Pfam" id="PF04577">
    <property type="entry name" value="Glyco_transf_61"/>
    <property type="match status" value="1"/>
</dbReference>
<dbReference type="EC" id="2.4.1.255" evidence="6"/>
<dbReference type="InterPro" id="IPR049625">
    <property type="entry name" value="Glyco_transf_61_cat"/>
</dbReference>
<keyword evidence="4" id="KW-0812">Transmembrane</keyword>
<evidence type="ECO:0000256" key="4">
    <source>
        <dbReference type="SAM" id="Phobius"/>
    </source>
</evidence>
<dbReference type="EMBL" id="QASA01000001">
    <property type="protein sequence ID" value="RDC66114.1"/>
    <property type="molecule type" value="Genomic_DNA"/>
</dbReference>
<name>A0A369QMY5_9BACT</name>
<keyword evidence="7" id="KW-1185">Reference proteome</keyword>
<protein>
    <submittedName>
        <fullName evidence="6">Protein O-GlcNAc transferase</fullName>
        <ecNumber evidence="6">2.4.1.255</ecNumber>
    </submittedName>
</protein>
<dbReference type="Proteomes" id="UP000253919">
    <property type="component" value="Unassembled WGS sequence"/>
</dbReference>
<keyword evidence="2 6" id="KW-0808">Transferase</keyword>
<proteinExistence type="predicted"/>
<evidence type="ECO:0000256" key="3">
    <source>
        <dbReference type="ARBA" id="ARBA00023180"/>
    </source>
</evidence>
<keyword evidence="4" id="KW-0472">Membrane</keyword>
<reference evidence="6 7" key="1">
    <citation type="submission" date="2018-04" db="EMBL/GenBank/DDBJ databases">
        <title>Adhaeribacter sp. HMF7616 genome sequencing and assembly.</title>
        <authorList>
            <person name="Kang H."/>
            <person name="Kang J."/>
            <person name="Cha I."/>
            <person name="Kim H."/>
            <person name="Joh K."/>
        </authorList>
    </citation>
    <scope>NUCLEOTIDE SEQUENCE [LARGE SCALE GENOMIC DNA]</scope>
    <source>
        <strain evidence="6 7">HMF7616</strain>
    </source>
</reference>
<evidence type="ECO:0000256" key="2">
    <source>
        <dbReference type="ARBA" id="ARBA00022679"/>
    </source>
</evidence>
<dbReference type="InterPro" id="IPR007657">
    <property type="entry name" value="Glycosyltransferase_61"/>
</dbReference>
<keyword evidence="3" id="KW-0325">Glycoprotein</keyword>